<dbReference type="InterPro" id="IPR037401">
    <property type="entry name" value="SnoaL-like"/>
</dbReference>
<dbReference type="RefSeq" id="WP_341370329.1">
    <property type="nucleotide sequence ID" value="NZ_JBBPCO010000004.1"/>
</dbReference>
<dbReference type="Gene3D" id="3.10.450.50">
    <property type="match status" value="1"/>
</dbReference>
<proteinExistence type="predicted"/>
<feature type="domain" description="SnoaL-like" evidence="1">
    <location>
        <begin position="14"/>
        <end position="96"/>
    </location>
</feature>
<sequence length="120" mass="13237">MPTDPTHDPHGFARSWIDAWNAHDLDAVLAHFCEDFEFSSPNIVRVTGEASGRLRGKAAVRAYWSAALARLPDLRFELVDVLAGVDGLLILYRGHRGLSAEVFEFDANGQVRRGQALYAG</sequence>
<gene>
    <name evidence="2" type="ORF">WOB96_05770</name>
</gene>
<accession>A0ABU9D6U3</accession>
<dbReference type="Pfam" id="PF12680">
    <property type="entry name" value="SnoaL_2"/>
    <property type="match status" value="1"/>
</dbReference>
<reference evidence="2 3" key="1">
    <citation type="submission" date="2024-04" db="EMBL/GenBank/DDBJ databases">
        <authorList>
            <person name="Abashina T."/>
            <person name="Shaikin A."/>
        </authorList>
    </citation>
    <scope>NUCLEOTIDE SEQUENCE [LARGE SCALE GENOMIC DNA]</scope>
    <source>
        <strain evidence="2 3">AAFK</strain>
    </source>
</reference>
<evidence type="ECO:0000313" key="3">
    <source>
        <dbReference type="Proteomes" id="UP001446205"/>
    </source>
</evidence>
<comment type="caution">
    <text evidence="2">The sequence shown here is derived from an EMBL/GenBank/DDBJ whole genome shotgun (WGS) entry which is preliminary data.</text>
</comment>
<evidence type="ECO:0000313" key="2">
    <source>
        <dbReference type="EMBL" id="MEK8089271.1"/>
    </source>
</evidence>
<name>A0ABU9D6U3_9PROT</name>
<organism evidence="2 3">
    <name type="scientific">Thermithiobacillus plumbiphilus</name>
    <dbReference type="NCBI Taxonomy" id="1729899"/>
    <lineage>
        <taxon>Bacteria</taxon>
        <taxon>Pseudomonadati</taxon>
        <taxon>Pseudomonadota</taxon>
        <taxon>Acidithiobacillia</taxon>
        <taxon>Acidithiobacillales</taxon>
        <taxon>Thermithiobacillaceae</taxon>
        <taxon>Thermithiobacillus</taxon>
    </lineage>
</organism>
<keyword evidence="3" id="KW-1185">Reference proteome</keyword>
<dbReference type="EMBL" id="JBBPCO010000004">
    <property type="protein sequence ID" value="MEK8089271.1"/>
    <property type="molecule type" value="Genomic_DNA"/>
</dbReference>
<dbReference type="SUPFAM" id="SSF54427">
    <property type="entry name" value="NTF2-like"/>
    <property type="match status" value="1"/>
</dbReference>
<dbReference type="InterPro" id="IPR032710">
    <property type="entry name" value="NTF2-like_dom_sf"/>
</dbReference>
<dbReference type="Proteomes" id="UP001446205">
    <property type="component" value="Unassembled WGS sequence"/>
</dbReference>
<evidence type="ECO:0000259" key="1">
    <source>
        <dbReference type="Pfam" id="PF12680"/>
    </source>
</evidence>
<protein>
    <submittedName>
        <fullName evidence="2">Nuclear transport factor 2 family protein</fullName>
    </submittedName>
</protein>